<proteinExistence type="predicted"/>
<feature type="region of interest" description="Disordered" evidence="1">
    <location>
        <begin position="101"/>
        <end position="133"/>
    </location>
</feature>
<keyword evidence="4" id="KW-1185">Reference proteome</keyword>
<evidence type="ECO:0000256" key="1">
    <source>
        <dbReference type="SAM" id="MobiDB-lite"/>
    </source>
</evidence>
<gene>
    <name evidence="3" type="ORF">niasHT_020166</name>
</gene>
<dbReference type="AlphaFoldDB" id="A0ABD2KIT3"/>
<feature type="domain" description="BAM-2-like concanavalin A-like" evidence="2">
    <location>
        <begin position="256"/>
        <end position="299"/>
    </location>
</feature>
<evidence type="ECO:0000313" key="4">
    <source>
        <dbReference type="Proteomes" id="UP001620626"/>
    </source>
</evidence>
<evidence type="ECO:0000259" key="2">
    <source>
        <dbReference type="Pfam" id="PF26430"/>
    </source>
</evidence>
<dbReference type="Proteomes" id="UP001620626">
    <property type="component" value="Unassembled WGS sequence"/>
</dbReference>
<dbReference type="InterPro" id="IPR058815">
    <property type="entry name" value="ConA_BAM2-like"/>
</dbReference>
<reference evidence="3 4" key="1">
    <citation type="submission" date="2024-10" db="EMBL/GenBank/DDBJ databases">
        <authorList>
            <person name="Kim D."/>
        </authorList>
    </citation>
    <scope>NUCLEOTIDE SEQUENCE [LARGE SCALE GENOMIC DNA]</scope>
    <source>
        <strain evidence="3">BH-2024</strain>
    </source>
</reference>
<organism evidence="3 4">
    <name type="scientific">Heterodera trifolii</name>
    <dbReference type="NCBI Taxonomy" id="157864"/>
    <lineage>
        <taxon>Eukaryota</taxon>
        <taxon>Metazoa</taxon>
        <taxon>Ecdysozoa</taxon>
        <taxon>Nematoda</taxon>
        <taxon>Chromadorea</taxon>
        <taxon>Rhabditida</taxon>
        <taxon>Tylenchina</taxon>
        <taxon>Tylenchomorpha</taxon>
        <taxon>Tylenchoidea</taxon>
        <taxon>Heteroderidae</taxon>
        <taxon>Heteroderinae</taxon>
        <taxon>Heterodera</taxon>
    </lineage>
</organism>
<protein>
    <recommendedName>
        <fullName evidence="2">BAM-2-like concanavalin A-like domain-containing protein</fullName>
    </recommendedName>
</protein>
<dbReference type="EMBL" id="JBICBT010000755">
    <property type="protein sequence ID" value="KAL3102550.1"/>
    <property type="molecule type" value="Genomic_DNA"/>
</dbReference>
<comment type="caution">
    <text evidence="3">The sequence shown here is derived from an EMBL/GenBank/DDBJ whole genome shotgun (WGS) entry which is preliminary data.</text>
</comment>
<sequence>MDNYLTSEHVFHLSRVADRLAFFIVPNFGPRFPIWVLLQSEETTGLVFFGVYTLPAPALGELGGRVQVHFVGDTVYGSFCSAQTDGTERCLSCAIRRPKGQRQPAHGCTAGGAKKASGADGRKRRRPNVRGAQGMRQLCAGMRRCAMFSCRVQPAKERVPLWQKYAAKSDSFGRGCQWTTDSESAKIEPGNGIRPSLPSHHHEEQSATPLPHQPLSVPIRHPSAPRGRRPLRLDKVWALLRMPEADSALSIFYGLAEFTFRQKHDSRLHLLSLEILPSVGTGYASSALAIRLDNDRRKLLGTALDA</sequence>
<dbReference type="Pfam" id="PF26430">
    <property type="entry name" value="ConA_BAM2"/>
    <property type="match status" value="1"/>
</dbReference>
<feature type="region of interest" description="Disordered" evidence="1">
    <location>
        <begin position="178"/>
        <end position="225"/>
    </location>
</feature>
<evidence type="ECO:0000313" key="3">
    <source>
        <dbReference type="EMBL" id="KAL3102550.1"/>
    </source>
</evidence>
<accession>A0ABD2KIT3</accession>
<name>A0ABD2KIT3_9BILA</name>